<dbReference type="InterPro" id="IPR014806">
    <property type="entry name" value="Ufc1"/>
</dbReference>
<keyword evidence="5" id="KW-1185">Reference proteome</keyword>
<accession>A0ABC8RYN6</accession>
<gene>
    <name evidence="4" type="ORF">ILEXP_LOCUS17754</name>
</gene>
<dbReference type="Pfam" id="PF08694">
    <property type="entry name" value="UFC1"/>
    <property type="match status" value="1"/>
</dbReference>
<dbReference type="EMBL" id="CAUOFW020001923">
    <property type="protein sequence ID" value="CAK9149687.1"/>
    <property type="molecule type" value="Genomic_DNA"/>
</dbReference>
<name>A0ABC8RYN6_9AQUA</name>
<sequence length="77" mass="8809">MTTSSSVLRCIEEGRFVWQCTSSHYGRRIVLGLQMYRGGKICLTVHFKPLWVKNCPRFGIEHALCLGLELLGYCVFV</sequence>
<dbReference type="AlphaFoldDB" id="A0ABC8RYN6"/>
<proteinExistence type="inferred from homology"/>
<dbReference type="PANTHER" id="PTHR12921">
    <property type="entry name" value="UBIQUITIN-FOLD MODIFIER-CONJUGATING ENZYME 1"/>
    <property type="match status" value="1"/>
</dbReference>
<evidence type="ECO:0000256" key="2">
    <source>
        <dbReference type="ARBA" id="ARBA00013306"/>
    </source>
</evidence>
<evidence type="ECO:0000256" key="1">
    <source>
        <dbReference type="ARBA" id="ARBA00008451"/>
    </source>
</evidence>
<evidence type="ECO:0000313" key="4">
    <source>
        <dbReference type="EMBL" id="CAK9149687.1"/>
    </source>
</evidence>
<dbReference type="InterPro" id="IPR016135">
    <property type="entry name" value="UBQ-conjugating_enzyme/RWD"/>
</dbReference>
<protein>
    <recommendedName>
        <fullName evidence="2">Ubiquitin-fold modifier-conjugating enzyme 1</fullName>
    </recommendedName>
</protein>
<keyword evidence="3" id="KW-0833">Ubl conjugation pathway</keyword>
<dbReference type="SUPFAM" id="SSF54495">
    <property type="entry name" value="UBC-like"/>
    <property type="match status" value="1"/>
</dbReference>
<dbReference type="Gene3D" id="3.10.110.10">
    <property type="entry name" value="Ubiquitin Conjugating Enzyme"/>
    <property type="match status" value="1"/>
</dbReference>
<organism evidence="4 5">
    <name type="scientific">Ilex paraguariensis</name>
    <name type="common">yerba mate</name>
    <dbReference type="NCBI Taxonomy" id="185542"/>
    <lineage>
        <taxon>Eukaryota</taxon>
        <taxon>Viridiplantae</taxon>
        <taxon>Streptophyta</taxon>
        <taxon>Embryophyta</taxon>
        <taxon>Tracheophyta</taxon>
        <taxon>Spermatophyta</taxon>
        <taxon>Magnoliopsida</taxon>
        <taxon>eudicotyledons</taxon>
        <taxon>Gunneridae</taxon>
        <taxon>Pentapetalae</taxon>
        <taxon>asterids</taxon>
        <taxon>campanulids</taxon>
        <taxon>Aquifoliales</taxon>
        <taxon>Aquifoliaceae</taxon>
        <taxon>Ilex</taxon>
    </lineage>
</organism>
<evidence type="ECO:0000313" key="5">
    <source>
        <dbReference type="Proteomes" id="UP001642360"/>
    </source>
</evidence>
<comment type="similarity">
    <text evidence="1">Belongs to the ubiquitin-conjugating enzyme family. UFC1 subfamily.</text>
</comment>
<dbReference type="Proteomes" id="UP001642360">
    <property type="component" value="Unassembled WGS sequence"/>
</dbReference>
<evidence type="ECO:0000256" key="3">
    <source>
        <dbReference type="ARBA" id="ARBA00022786"/>
    </source>
</evidence>
<reference evidence="4 5" key="1">
    <citation type="submission" date="2024-02" db="EMBL/GenBank/DDBJ databases">
        <authorList>
            <person name="Vignale AGUSTIN F."/>
            <person name="Sosa J E."/>
            <person name="Modenutti C."/>
        </authorList>
    </citation>
    <scope>NUCLEOTIDE SEQUENCE [LARGE SCALE GENOMIC DNA]</scope>
</reference>
<comment type="caution">
    <text evidence="4">The sequence shown here is derived from an EMBL/GenBank/DDBJ whole genome shotgun (WGS) entry which is preliminary data.</text>
</comment>
<dbReference type="PANTHER" id="PTHR12921:SF0">
    <property type="entry name" value="UBIQUITIN-FOLD MODIFIER-CONJUGATING ENZYME 1"/>
    <property type="match status" value="1"/>
</dbReference>